<dbReference type="EMBL" id="JBHTIW010000007">
    <property type="protein sequence ID" value="MFD0920461.1"/>
    <property type="molecule type" value="Genomic_DNA"/>
</dbReference>
<sequence length="226" mass="23825">MLRRTAPDPGVVVLALDRPDVHNALDAALVSALHREFEELGADVRAVVLASTTPGRFCAGADLAVPDAERRQVSDDLYALYERMLRLPVPVVAAVDGPAVGGGAQLALAADVRIGSPRARWKFAGPGHGLSVGPWAMPSTVGRRAVEMVLSQRFVDADESVATGLLDRTADDPLAAAVELARGVAHLDPDAVRRAKEHVVAGERLLERLAAERAANAAVFTGAVRR</sequence>
<reference evidence="4" key="1">
    <citation type="journal article" date="2019" name="Int. J. Syst. Evol. Microbiol.">
        <title>The Global Catalogue of Microorganisms (GCM) 10K type strain sequencing project: providing services to taxonomists for standard genome sequencing and annotation.</title>
        <authorList>
            <consortium name="The Broad Institute Genomics Platform"/>
            <consortium name="The Broad Institute Genome Sequencing Center for Infectious Disease"/>
            <person name="Wu L."/>
            <person name="Ma J."/>
        </authorList>
    </citation>
    <scope>NUCLEOTIDE SEQUENCE [LARGE SCALE GENOMIC DNA]</scope>
    <source>
        <strain evidence="4">CCUG 56401</strain>
    </source>
</reference>
<evidence type="ECO:0000313" key="3">
    <source>
        <dbReference type="EMBL" id="MFD0920461.1"/>
    </source>
</evidence>
<gene>
    <name evidence="3" type="ORF">ACFQ16_11980</name>
</gene>
<dbReference type="Gene3D" id="3.90.226.10">
    <property type="entry name" value="2-enoyl-CoA Hydratase, Chain A, domain 1"/>
    <property type="match status" value="1"/>
</dbReference>
<evidence type="ECO:0000256" key="1">
    <source>
        <dbReference type="ARBA" id="ARBA00005254"/>
    </source>
</evidence>
<dbReference type="PROSITE" id="PS00166">
    <property type="entry name" value="ENOYL_COA_HYDRATASE"/>
    <property type="match status" value="1"/>
</dbReference>
<dbReference type="InterPro" id="IPR001753">
    <property type="entry name" value="Enoyl-CoA_hydra/iso"/>
</dbReference>
<keyword evidence="4" id="KW-1185">Reference proteome</keyword>
<dbReference type="SUPFAM" id="SSF52096">
    <property type="entry name" value="ClpP/crotonase"/>
    <property type="match status" value="1"/>
</dbReference>
<dbReference type="RefSeq" id="WP_345600148.1">
    <property type="nucleotide sequence ID" value="NZ_BAABLT010000005.1"/>
</dbReference>
<evidence type="ECO:0000256" key="2">
    <source>
        <dbReference type="RuleBase" id="RU003707"/>
    </source>
</evidence>
<accession>A0ABW3FPN0</accession>
<dbReference type="Proteomes" id="UP001597018">
    <property type="component" value="Unassembled WGS sequence"/>
</dbReference>
<dbReference type="PANTHER" id="PTHR11941">
    <property type="entry name" value="ENOYL-COA HYDRATASE-RELATED"/>
    <property type="match status" value="1"/>
</dbReference>
<comment type="similarity">
    <text evidence="1 2">Belongs to the enoyl-CoA hydratase/isomerase family.</text>
</comment>
<dbReference type="Pfam" id="PF00378">
    <property type="entry name" value="ECH_1"/>
    <property type="match status" value="1"/>
</dbReference>
<comment type="caution">
    <text evidence="3">The sequence shown here is derived from an EMBL/GenBank/DDBJ whole genome shotgun (WGS) entry which is preliminary data.</text>
</comment>
<evidence type="ECO:0000313" key="4">
    <source>
        <dbReference type="Proteomes" id="UP001597018"/>
    </source>
</evidence>
<dbReference type="InterPro" id="IPR018376">
    <property type="entry name" value="Enoyl-CoA_hyd/isom_CS"/>
</dbReference>
<dbReference type="CDD" id="cd06558">
    <property type="entry name" value="crotonase-like"/>
    <property type="match status" value="1"/>
</dbReference>
<organism evidence="3 4">
    <name type="scientific">Saccharopolyspora rosea</name>
    <dbReference type="NCBI Taxonomy" id="524884"/>
    <lineage>
        <taxon>Bacteria</taxon>
        <taxon>Bacillati</taxon>
        <taxon>Actinomycetota</taxon>
        <taxon>Actinomycetes</taxon>
        <taxon>Pseudonocardiales</taxon>
        <taxon>Pseudonocardiaceae</taxon>
        <taxon>Saccharopolyspora</taxon>
    </lineage>
</organism>
<dbReference type="PANTHER" id="PTHR11941:SF54">
    <property type="entry name" value="ENOYL-COA HYDRATASE, MITOCHONDRIAL"/>
    <property type="match status" value="1"/>
</dbReference>
<dbReference type="InterPro" id="IPR029045">
    <property type="entry name" value="ClpP/crotonase-like_dom_sf"/>
</dbReference>
<protein>
    <submittedName>
        <fullName evidence="3">Enoyl-CoA hydratase/isomerase family protein</fullName>
    </submittedName>
</protein>
<name>A0ABW3FPN0_9PSEU</name>
<proteinExistence type="inferred from homology"/>